<reference evidence="1 2" key="1">
    <citation type="submission" date="2013-04" db="EMBL/GenBank/DDBJ databases">
        <title>Oceanicola sp. 22II1-22F33 Genome Sequencing.</title>
        <authorList>
            <person name="Lai Q."/>
            <person name="Li G."/>
            <person name="Shao Z."/>
        </authorList>
    </citation>
    <scope>NUCLEOTIDE SEQUENCE [LARGE SCALE GENOMIC DNA]</scope>
    <source>
        <strain evidence="1 2">22II1-22F33</strain>
    </source>
</reference>
<proteinExistence type="predicted"/>
<protein>
    <submittedName>
        <fullName evidence="1">Aldolase</fullName>
    </submittedName>
</protein>
<dbReference type="AlphaFoldDB" id="A0A225NN47"/>
<dbReference type="NCBIfam" id="TIGR04355">
    <property type="entry name" value="HprK_rel_B"/>
    <property type="match status" value="1"/>
</dbReference>
<dbReference type="InterPro" id="IPR027417">
    <property type="entry name" value="P-loop_NTPase"/>
</dbReference>
<sequence>MRASDVIATLDLTPATGAEPFYLSVGPVGLTVLCPEPLRGMLVAYFDEALSETPGPTVVNLLPGQALDPEPDWTEWSREPGKAGRKDAIVDLEDARLVRKLRSGVTFLQSPGALVALGPLTENVSTVINFINTQILTQCQQEGWQLCHAAAVTDGTRTLAISGLSGGGKSTSVLRMMDLDGIAFVSNDRLLVQAGRPARALGIPKHPRINPGTILGNPRLHGMLTSARRAELDAMEAEVIWTLEDKHDLMIGAVYGPGRVRYEAPLTDFWVLNWSRAASDPTRVAEVDLSARPDLLGAIMKSPGPFYQHPDGTFEPDGARPDPAPYLAALQGIRVSEVSGRIDFDALAEAGRGLFDG</sequence>
<dbReference type="Proteomes" id="UP000215377">
    <property type="component" value="Unassembled WGS sequence"/>
</dbReference>
<dbReference type="SUPFAM" id="SSF53795">
    <property type="entry name" value="PEP carboxykinase-like"/>
    <property type="match status" value="1"/>
</dbReference>
<keyword evidence="2" id="KW-1185">Reference proteome</keyword>
<dbReference type="RefSeq" id="WP_088649836.1">
    <property type="nucleotide sequence ID" value="NZ_AQQR01000003.1"/>
</dbReference>
<evidence type="ECO:0000313" key="2">
    <source>
        <dbReference type="Proteomes" id="UP000215377"/>
    </source>
</evidence>
<dbReference type="InterPro" id="IPR027597">
    <property type="entry name" value="HprK-rel_B"/>
</dbReference>
<gene>
    <name evidence="1" type="ORF">ATO3_10720</name>
</gene>
<organism evidence="1 2">
    <name type="scientific">Marinibacterium profundimaris</name>
    <dbReference type="NCBI Taxonomy" id="1679460"/>
    <lineage>
        <taxon>Bacteria</taxon>
        <taxon>Pseudomonadati</taxon>
        <taxon>Pseudomonadota</taxon>
        <taxon>Alphaproteobacteria</taxon>
        <taxon>Rhodobacterales</taxon>
        <taxon>Paracoccaceae</taxon>
        <taxon>Marinibacterium</taxon>
    </lineage>
</organism>
<dbReference type="OrthoDB" id="5443147at2"/>
<dbReference type="EMBL" id="AQQR01000003">
    <property type="protein sequence ID" value="OWU75004.1"/>
    <property type="molecule type" value="Genomic_DNA"/>
</dbReference>
<accession>A0A225NN47</accession>
<name>A0A225NN47_9RHOB</name>
<comment type="caution">
    <text evidence="1">The sequence shown here is derived from an EMBL/GenBank/DDBJ whole genome shotgun (WGS) entry which is preliminary data.</text>
</comment>
<evidence type="ECO:0000313" key="1">
    <source>
        <dbReference type="EMBL" id="OWU75004.1"/>
    </source>
</evidence>
<dbReference type="Gene3D" id="3.40.50.300">
    <property type="entry name" value="P-loop containing nucleotide triphosphate hydrolases"/>
    <property type="match status" value="1"/>
</dbReference>